<dbReference type="Proteomes" id="UP000291469">
    <property type="component" value="Chromosome"/>
</dbReference>
<keyword evidence="2" id="KW-1185">Reference proteome</keyword>
<dbReference type="OrthoDB" id="9429440at2"/>
<name>A0A411YCE3_9ACTN</name>
<dbReference type="RefSeq" id="WP_131153867.1">
    <property type="nucleotide sequence ID" value="NZ_CP036402.1"/>
</dbReference>
<gene>
    <name evidence="1" type="ORF">ER308_04465</name>
</gene>
<dbReference type="EMBL" id="CP036402">
    <property type="protein sequence ID" value="QBI18870.1"/>
    <property type="molecule type" value="Genomic_DNA"/>
</dbReference>
<proteinExistence type="predicted"/>
<sequence>MGGSSLQGWLKPPGAFSTFNREERNAVAMLYAALLHSGNLERFADAIGWDGLGQPAAAEVFVEWTYARDLWSLHEDPEQRRDAIVGLLAPANADWLRHCAVEQFNTFFGATPRASSHEIQYPGRWSVRRFAANIPDNDEFRRTCVFKWAFNSKPDLVIHGSPDRVLWIEAKWTSGEGSYPSSSGEKREFARRGLHAVSQTDVQRFLVTELLGFDATFAYLVKTGTAASASHPTLTWRDAFSQLSTESLPPFVREWIHHL</sequence>
<accession>A0A411YCE3</accession>
<organism evidence="1 2">
    <name type="scientific">Egibacter rhizosphaerae</name>
    <dbReference type="NCBI Taxonomy" id="1670831"/>
    <lineage>
        <taxon>Bacteria</taxon>
        <taxon>Bacillati</taxon>
        <taxon>Actinomycetota</taxon>
        <taxon>Nitriliruptoria</taxon>
        <taxon>Egibacterales</taxon>
        <taxon>Egibacteraceae</taxon>
        <taxon>Egibacter</taxon>
    </lineage>
</organism>
<dbReference type="AlphaFoldDB" id="A0A411YCE3"/>
<evidence type="ECO:0000313" key="1">
    <source>
        <dbReference type="EMBL" id="QBI18870.1"/>
    </source>
</evidence>
<protein>
    <submittedName>
        <fullName evidence="1">Uncharacterized protein</fullName>
    </submittedName>
</protein>
<dbReference type="KEGG" id="erz:ER308_04465"/>
<reference evidence="1 2" key="1">
    <citation type="submission" date="2019-01" db="EMBL/GenBank/DDBJ databases">
        <title>Egibacter rhizosphaerae EGI 80759T.</title>
        <authorList>
            <person name="Chen D.-D."/>
            <person name="Tian Y."/>
            <person name="Jiao J.-Y."/>
            <person name="Zhang X.-T."/>
            <person name="Zhang Y.-G."/>
            <person name="Zhang Y."/>
            <person name="Xiao M."/>
            <person name="Shu W.-S."/>
            <person name="Li W.-J."/>
        </authorList>
    </citation>
    <scope>NUCLEOTIDE SEQUENCE [LARGE SCALE GENOMIC DNA]</scope>
    <source>
        <strain evidence="1 2">EGI 80759</strain>
    </source>
</reference>
<evidence type="ECO:0000313" key="2">
    <source>
        <dbReference type="Proteomes" id="UP000291469"/>
    </source>
</evidence>